<reference evidence="2" key="1">
    <citation type="journal article" date="2014" name="Front. Microbiol.">
        <title>High frequency of phylogenetically diverse reductive dehalogenase-homologous genes in deep subseafloor sedimentary metagenomes.</title>
        <authorList>
            <person name="Kawai M."/>
            <person name="Futagami T."/>
            <person name="Toyoda A."/>
            <person name="Takaki Y."/>
            <person name="Nishi S."/>
            <person name="Hori S."/>
            <person name="Arai W."/>
            <person name="Tsubouchi T."/>
            <person name="Morono Y."/>
            <person name="Uchiyama I."/>
            <person name="Ito T."/>
            <person name="Fujiyama A."/>
            <person name="Inagaki F."/>
            <person name="Takami H."/>
        </authorList>
    </citation>
    <scope>NUCLEOTIDE SEQUENCE</scope>
    <source>
        <strain evidence="2">Expedition CK06-06</strain>
    </source>
</reference>
<gene>
    <name evidence="2" type="ORF">S01H4_35862</name>
</gene>
<evidence type="ECO:0000256" key="1">
    <source>
        <dbReference type="SAM" id="Phobius"/>
    </source>
</evidence>
<comment type="caution">
    <text evidence="2">The sequence shown here is derived from an EMBL/GenBank/DDBJ whole genome shotgun (WGS) entry which is preliminary data.</text>
</comment>
<sequence>MKTVIKIFLIVTGWLILGSLLTLAIIFDGIYIQLLFDLGLVVITGLLTFFTATRKAGVS</sequence>
<keyword evidence="1" id="KW-0472">Membrane</keyword>
<name>X1BLG7_9ZZZZ</name>
<keyword evidence="1" id="KW-1133">Transmembrane helix</keyword>
<keyword evidence="1" id="KW-0812">Transmembrane</keyword>
<dbReference type="EMBL" id="BART01019107">
    <property type="protein sequence ID" value="GAG82007.1"/>
    <property type="molecule type" value="Genomic_DNA"/>
</dbReference>
<dbReference type="AlphaFoldDB" id="X1BLG7"/>
<feature type="transmembrane region" description="Helical" evidence="1">
    <location>
        <begin position="7"/>
        <end position="26"/>
    </location>
</feature>
<accession>X1BLG7</accession>
<organism evidence="2">
    <name type="scientific">marine sediment metagenome</name>
    <dbReference type="NCBI Taxonomy" id="412755"/>
    <lineage>
        <taxon>unclassified sequences</taxon>
        <taxon>metagenomes</taxon>
        <taxon>ecological metagenomes</taxon>
    </lineage>
</organism>
<feature type="transmembrane region" description="Helical" evidence="1">
    <location>
        <begin position="32"/>
        <end position="52"/>
    </location>
</feature>
<evidence type="ECO:0000313" key="2">
    <source>
        <dbReference type="EMBL" id="GAG82007.1"/>
    </source>
</evidence>
<proteinExistence type="predicted"/>
<protein>
    <submittedName>
        <fullName evidence="2">Uncharacterized protein</fullName>
    </submittedName>
</protein>